<dbReference type="GO" id="GO:0031267">
    <property type="term" value="F:small GTPase binding"/>
    <property type="evidence" value="ECO:0007669"/>
    <property type="project" value="InterPro"/>
</dbReference>
<keyword evidence="2" id="KW-0175">Coiled coil</keyword>
<dbReference type="EMBL" id="WNWW01000533">
    <property type="protein sequence ID" value="KAF3423823.1"/>
    <property type="molecule type" value="Genomic_DNA"/>
</dbReference>
<dbReference type="InterPro" id="IPR011011">
    <property type="entry name" value="Znf_FYVE_PHD"/>
</dbReference>
<evidence type="ECO:0000256" key="3">
    <source>
        <dbReference type="SAM" id="MobiDB-lite"/>
    </source>
</evidence>
<dbReference type="Proteomes" id="UP000655588">
    <property type="component" value="Unassembled WGS sequence"/>
</dbReference>
<dbReference type="SUPFAM" id="SSF57903">
    <property type="entry name" value="FYVE/PHD zinc finger"/>
    <property type="match status" value="1"/>
</dbReference>
<dbReference type="PANTHER" id="PTHR12157:SF21">
    <property type="entry name" value="RAB3 INTERACTING MOLECULE, ISOFORM F"/>
    <property type="match status" value="1"/>
</dbReference>
<dbReference type="FunFam" id="3.30.40.10:FF:000044">
    <property type="entry name" value="Regulating synaptic membrane exocytosis protein 2"/>
    <property type="match status" value="1"/>
</dbReference>
<dbReference type="InterPro" id="IPR010911">
    <property type="entry name" value="Rab_BD"/>
</dbReference>
<dbReference type="InterPro" id="IPR013083">
    <property type="entry name" value="Znf_RING/FYVE/PHD"/>
</dbReference>
<evidence type="ECO:0000259" key="4">
    <source>
        <dbReference type="PROSITE" id="PS50916"/>
    </source>
</evidence>
<dbReference type="GO" id="GO:0048167">
    <property type="term" value="P:regulation of synaptic plasticity"/>
    <property type="evidence" value="ECO:0007669"/>
    <property type="project" value="TreeGrafter"/>
</dbReference>
<dbReference type="GO" id="GO:0042734">
    <property type="term" value="C:presynaptic membrane"/>
    <property type="evidence" value="ECO:0007669"/>
    <property type="project" value="TreeGrafter"/>
</dbReference>
<dbReference type="GO" id="GO:0048791">
    <property type="term" value="P:calcium ion-regulated exocytosis of neurotransmitter"/>
    <property type="evidence" value="ECO:0007669"/>
    <property type="project" value="TreeGrafter"/>
</dbReference>
<gene>
    <name evidence="5" type="ORF">E2986_11962</name>
</gene>
<comment type="caution">
    <text evidence="5">The sequence shown here is derived from an EMBL/GenBank/DDBJ whole genome shotgun (WGS) entry which is preliminary data.</text>
</comment>
<dbReference type="GO" id="GO:0050806">
    <property type="term" value="P:positive regulation of synaptic transmission"/>
    <property type="evidence" value="ECO:0007669"/>
    <property type="project" value="TreeGrafter"/>
</dbReference>
<dbReference type="PROSITE" id="PS50916">
    <property type="entry name" value="RABBD"/>
    <property type="match status" value="1"/>
</dbReference>
<evidence type="ECO:0000256" key="1">
    <source>
        <dbReference type="ARBA" id="ARBA00022737"/>
    </source>
</evidence>
<evidence type="ECO:0000256" key="2">
    <source>
        <dbReference type="SAM" id="Coils"/>
    </source>
</evidence>
<proteinExistence type="predicted"/>
<evidence type="ECO:0000313" key="6">
    <source>
        <dbReference type="Proteomes" id="UP000655588"/>
    </source>
</evidence>
<dbReference type="Gene3D" id="3.30.40.10">
    <property type="entry name" value="Zinc/RING finger domain, C3HC4 (zinc finger)"/>
    <property type="match status" value="2"/>
</dbReference>
<dbReference type="AlphaFoldDB" id="A0A833W821"/>
<keyword evidence="6" id="KW-1185">Reference proteome</keyword>
<dbReference type="PANTHER" id="PTHR12157">
    <property type="entry name" value="REGULATING SYNAPTIC MEMBRANE EXOCYTOSIS PROTEIN"/>
    <property type="match status" value="1"/>
</dbReference>
<protein>
    <recommendedName>
        <fullName evidence="4">RabBD domain-containing protein</fullName>
    </recommendedName>
</protein>
<dbReference type="InterPro" id="IPR054386">
    <property type="entry name" value="RIM_Znf"/>
</dbReference>
<organism evidence="5 6">
    <name type="scientific">Frieseomelitta varia</name>
    <dbReference type="NCBI Taxonomy" id="561572"/>
    <lineage>
        <taxon>Eukaryota</taxon>
        <taxon>Metazoa</taxon>
        <taxon>Ecdysozoa</taxon>
        <taxon>Arthropoda</taxon>
        <taxon>Hexapoda</taxon>
        <taxon>Insecta</taxon>
        <taxon>Pterygota</taxon>
        <taxon>Neoptera</taxon>
        <taxon>Endopterygota</taxon>
        <taxon>Hymenoptera</taxon>
        <taxon>Apocrita</taxon>
        <taxon>Aculeata</taxon>
        <taxon>Apoidea</taxon>
        <taxon>Anthophila</taxon>
        <taxon>Apidae</taxon>
        <taxon>Frieseomelitta</taxon>
    </lineage>
</organism>
<accession>A0A833W821</accession>
<keyword evidence="1" id="KW-0677">Repeat</keyword>
<feature type="domain" description="RabBD" evidence="4">
    <location>
        <begin position="4"/>
        <end position="67"/>
    </location>
</feature>
<reference evidence="5" key="1">
    <citation type="submission" date="2019-11" db="EMBL/GenBank/DDBJ databases">
        <title>The nuclear and mitochondrial genomes of Frieseomelitta varia - a highly eusocial stingless bee (Meliponini) with a permanently sterile worker caste.</title>
        <authorList>
            <person name="Freitas F.C.P."/>
            <person name="Lourenco A.P."/>
            <person name="Nunes F.M.F."/>
            <person name="Paschoal A.R."/>
            <person name="Abreu F.C.P."/>
            <person name="Barbin F.O."/>
            <person name="Bataglia L."/>
            <person name="Cardoso-Junior C.A.M."/>
            <person name="Cervoni M.S."/>
            <person name="Silva S.R."/>
            <person name="Dalarmi F."/>
            <person name="Del Lama M.A."/>
            <person name="Depintor T.S."/>
            <person name="Ferreira K.M."/>
            <person name="Goria P.S."/>
            <person name="Jaskot M.C."/>
            <person name="Lago D.C."/>
            <person name="Luna-Lucena D."/>
            <person name="Moda L.M."/>
            <person name="Nascimento L."/>
            <person name="Pedrino M."/>
            <person name="Rabico F.O."/>
            <person name="Sanches F.C."/>
            <person name="Santos D.E."/>
            <person name="Santos C.G."/>
            <person name="Vieira J."/>
            <person name="Lopes T.F."/>
            <person name="Barchuk A.R."/>
            <person name="Hartfelder K."/>
            <person name="Simoes Z.L.P."/>
            <person name="Bitondi M.M.G."/>
            <person name="Pinheiro D.G."/>
        </authorList>
    </citation>
    <scope>NUCLEOTIDE SEQUENCE</scope>
    <source>
        <strain evidence="5">USP_RPSP 00005682</strain>
        <tissue evidence="5">Whole individual</tissue>
    </source>
</reference>
<sequence length="364" mass="41743">MAAVPDMSHLTPEERSTIEEVIIRQKQEEEKENEIMRRKQDEVKILEERIRACSEKHKKAGVELHATCHICLKTKFADGVGHICNYCSIRCCARCGGKVTLRSNKIKKLELTIPRGQASESDQPNASNSNCYPLREMRQYPRNPWTSCHPSLQSEMNEKNMHEIASVIILRDRFASFFRQIRFHRGLCSDRSKAEHDLRICKKKHDIITVLFFCQSNEILGEFCREVAKDFEILAVPSSQEFLSLPVVIWVCILCRKKQELLSKTGQWITKGGLSAGDNAMLRRMQEMQVGGPPGLVDQTQDKRPKLERAHSAAEKENLPLLLRGGSLLRRQYSQQEQLSELAVEARQCHFGISHRMSHCAHCH</sequence>
<feature type="coiled-coil region" evidence="2">
    <location>
        <begin position="29"/>
        <end position="56"/>
    </location>
</feature>
<evidence type="ECO:0000313" key="5">
    <source>
        <dbReference type="EMBL" id="KAF3423823.1"/>
    </source>
</evidence>
<dbReference type="GO" id="GO:0042391">
    <property type="term" value="P:regulation of membrane potential"/>
    <property type="evidence" value="ECO:0007669"/>
    <property type="project" value="TreeGrafter"/>
</dbReference>
<dbReference type="GO" id="GO:0006886">
    <property type="term" value="P:intracellular protein transport"/>
    <property type="evidence" value="ECO:0007669"/>
    <property type="project" value="InterPro"/>
</dbReference>
<feature type="compositionally biased region" description="Basic and acidic residues" evidence="3">
    <location>
        <begin position="300"/>
        <end position="312"/>
    </location>
</feature>
<feature type="region of interest" description="Disordered" evidence="3">
    <location>
        <begin position="292"/>
        <end position="312"/>
    </location>
</feature>
<dbReference type="GO" id="GO:0048788">
    <property type="term" value="C:cytoskeleton of presynaptic active zone"/>
    <property type="evidence" value="ECO:0007669"/>
    <property type="project" value="TreeGrafter"/>
</dbReference>
<name>A0A833W821_9HYME</name>
<dbReference type="GO" id="GO:0044325">
    <property type="term" value="F:transmembrane transporter binding"/>
    <property type="evidence" value="ECO:0007669"/>
    <property type="project" value="TreeGrafter"/>
</dbReference>
<dbReference type="Pfam" id="PF22601">
    <property type="entry name" value="RIM2a_ZnF"/>
    <property type="match status" value="1"/>
</dbReference>
<dbReference type="InterPro" id="IPR039032">
    <property type="entry name" value="Rim-like"/>
</dbReference>